<comment type="caution">
    <text evidence="5">The sequence shown here is derived from an EMBL/GenBank/DDBJ whole genome shotgun (WGS) entry which is preliminary data.</text>
</comment>
<organism evidence="5 6">
    <name type="scientific">Serinibacter arcticus</name>
    <dbReference type="NCBI Taxonomy" id="1655435"/>
    <lineage>
        <taxon>Bacteria</taxon>
        <taxon>Bacillati</taxon>
        <taxon>Actinomycetota</taxon>
        <taxon>Actinomycetes</taxon>
        <taxon>Micrococcales</taxon>
        <taxon>Beutenbergiaceae</taxon>
        <taxon>Serinibacter</taxon>
    </lineage>
</organism>
<keyword evidence="3" id="KW-0067">ATP-binding</keyword>
<evidence type="ECO:0000259" key="4">
    <source>
        <dbReference type="SMART" id="SM00382"/>
    </source>
</evidence>
<dbReference type="AlphaFoldDB" id="A0A2U1ZXT0"/>
<dbReference type="Gene3D" id="3.40.50.300">
    <property type="entry name" value="P-loop containing nucleotide triphosphate hydrolases"/>
    <property type="match status" value="1"/>
</dbReference>
<dbReference type="Proteomes" id="UP000245166">
    <property type="component" value="Unassembled WGS sequence"/>
</dbReference>
<gene>
    <name evidence="5" type="ORF">C8046_15245</name>
</gene>
<sequence length="472" mass="50468">MSDDARPESPALPLSAEQLALLLTSFQKVADAAQAQSQEQDFVGERVMSRVVEHLGVDPRGLPVVTEIIPPLRAVDADVALAHVIEEHGGGVLVGLSGGEQRWHMSLVEMFQNNRWNPFSIGAVDYRKETTGPDSERDVVALGLHLFHVDGVPVAVMQRGVNPQYGAEAKLEVVSPDPGTTRVLLEHVRDAMDRFWVLRGQVVQFSSSPFEQGSGGVTFLPRPAVPADSIVLPDGLLDRVRRHVIGIGERAEELRGLGQHLKRGVLLYGPPGTGKTLTVRHLIGESTATVIILTGPALAAVGLAARTARALAPAIVVLEDCDLVAEERNPQTSSPLLFEVLDSLDGLDADADVTFLLTTNRADVLEPALAQRPGRVDLAVEIPLPDEPARRALLDVYARRLPLSAAVLDEVAREASGTTASFAKELVRRAVLDAAEAGRDVNDDDLRSALAEMTSEAASIGRSILGGADEGR</sequence>
<evidence type="ECO:0000256" key="3">
    <source>
        <dbReference type="ARBA" id="ARBA00022840"/>
    </source>
</evidence>
<proteinExistence type="inferred from homology"/>
<name>A0A2U1ZXT0_9MICO</name>
<dbReference type="InterPro" id="IPR003593">
    <property type="entry name" value="AAA+_ATPase"/>
</dbReference>
<dbReference type="PANTHER" id="PTHR23073">
    <property type="entry name" value="26S PROTEASOME REGULATORY SUBUNIT"/>
    <property type="match status" value="1"/>
</dbReference>
<dbReference type="SUPFAM" id="SSF52540">
    <property type="entry name" value="P-loop containing nucleoside triphosphate hydrolases"/>
    <property type="match status" value="1"/>
</dbReference>
<evidence type="ECO:0000256" key="2">
    <source>
        <dbReference type="ARBA" id="ARBA00022741"/>
    </source>
</evidence>
<accession>A0A2U1ZXT0</accession>
<dbReference type="InterPro" id="IPR003959">
    <property type="entry name" value="ATPase_AAA_core"/>
</dbReference>
<dbReference type="Gene3D" id="1.10.8.60">
    <property type="match status" value="1"/>
</dbReference>
<protein>
    <submittedName>
        <fullName evidence="5">AAA family ATPase</fullName>
    </submittedName>
</protein>
<keyword evidence="6" id="KW-1185">Reference proteome</keyword>
<dbReference type="OrthoDB" id="9809379at2"/>
<dbReference type="GO" id="GO:0016887">
    <property type="term" value="F:ATP hydrolysis activity"/>
    <property type="evidence" value="ECO:0007669"/>
    <property type="project" value="InterPro"/>
</dbReference>
<feature type="domain" description="AAA+ ATPase" evidence="4">
    <location>
        <begin position="261"/>
        <end position="386"/>
    </location>
</feature>
<comment type="similarity">
    <text evidence="1">Belongs to the AAA ATPase family.</text>
</comment>
<dbReference type="GO" id="GO:0005524">
    <property type="term" value="F:ATP binding"/>
    <property type="evidence" value="ECO:0007669"/>
    <property type="project" value="UniProtKB-KW"/>
</dbReference>
<evidence type="ECO:0000256" key="1">
    <source>
        <dbReference type="ARBA" id="ARBA00006914"/>
    </source>
</evidence>
<dbReference type="EMBL" id="PYHR01000002">
    <property type="protein sequence ID" value="PWD51798.1"/>
    <property type="molecule type" value="Genomic_DNA"/>
</dbReference>
<dbReference type="RefSeq" id="WP_109230179.1">
    <property type="nucleotide sequence ID" value="NZ_PYHR01000002.1"/>
</dbReference>
<evidence type="ECO:0000313" key="6">
    <source>
        <dbReference type="Proteomes" id="UP000245166"/>
    </source>
</evidence>
<dbReference type="InterPro" id="IPR027417">
    <property type="entry name" value="P-loop_NTPase"/>
</dbReference>
<evidence type="ECO:0000313" key="5">
    <source>
        <dbReference type="EMBL" id="PWD51798.1"/>
    </source>
</evidence>
<reference evidence="5 6" key="1">
    <citation type="submission" date="2018-03" db="EMBL/GenBank/DDBJ databases">
        <title>Genome assembly of novel Miniimonas species PCH200.</title>
        <authorList>
            <person name="Thakur V."/>
            <person name="Kumar V."/>
            <person name="Singh D."/>
        </authorList>
    </citation>
    <scope>NUCLEOTIDE SEQUENCE [LARGE SCALE GENOMIC DNA]</scope>
    <source>
        <strain evidence="5 6">PCH200</strain>
    </source>
</reference>
<dbReference type="InterPro" id="IPR050221">
    <property type="entry name" value="26S_Proteasome_ATPase"/>
</dbReference>
<dbReference type="SMART" id="SM00382">
    <property type="entry name" value="AAA"/>
    <property type="match status" value="1"/>
</dbReference>
<keyword evidence="2" id="KW-0547">Nucleotide-binding</keyword>
<dbReference type="CDD" id="cd19481">
    <property type="entry name" value="RecA-like_protease"/>
    <property type="match status" value="1"/>
</dbReference>
<dbReference type="Pfam" id="PF00004">
    <property type="entry name" value="AAA"/>
    <property type="match status" value="1"/>
</dbReference>